<gene>
    <name evidence="1" type="ORF">ACFU0X_10245</name>
</gene>
<protein>
    <submittedName>
        <fullName evidence="1">Uncharacterized protein</fullName>
    </submittedName>
</protein>
<sequence>MTTEPREEHSPIVPVEKLTEALEALGARRGDGPMMSRAATLGALLFTVEQLLMFDVDRVELAEVRSGYVNMALMAGMSMSGDDLPAGVLVPALEFSADNWENASFVFARLVENRLNRTRLDLEEMAAPHDPEKFNLAEPLVGWLRAVSALMPMVNAEVSAKDVERAGKAAKRHAGEARQALAALLKLASE</sequence>
<proteinExistence type="predicted"/>
<accession>A0ABW6JDH8</accession>
<name>A0ABW6JDH8_STRCE</name>
<reference evidence="1 2" key="1">
    <citation type="submission" date="2024-09" db="EMBL/GenBank/DDBJ databases">
        <title>The Natural Products Discovery Center: Release of the First 8490 Sequenced Strains for Exploring Actinobacteria Biosynthetic Diversity.</title>
        <authorList>
            <person name="Kalkreuter E."/>
            <person name="Kautsar S.A."/>
            <person name="Yang D."/>
            <person name="Bader C.D."/>
            <person name="Teijaro C.N."/>
            <person name="Fluegel L."/>
            <person name="Davis C.M."/>
            <person name="Simpson J.R."/>
            <person name="Lauterbach L."/>
            <person name="Steele A.D."/>
            <person name="Gui C."/>
            <person name="Meng S."/>
            <person name="Li G."/>
            <person name="Viehrig K."/>
            <person name="Ye F."/>
            <person name="Su P."/>
            <person name="Kiefer A.F."/>
            <person name="Nichols A."/>
            <person name="Cepeda A.J."/>
            <person name="Yan W."/>
            <person name="Fan B."/>
            <person name="Jiang Y."/>
            <person name="Adhikari A."/>
            <person name="Zheng C.-J."/>
            <person name="Schuster L."/>
            <person name="Cowan T.M."/>
            <person name="Smanski M.J."/>
            <person name="Chevrette M.G."/>
            <person name="De Carvalho L.P.S."/>
            <person name="Shen B."/>
        </authorList>
    </citation>
    <scope>NUCLEOTIDE SEQUENCE [LARGE SCALE GENOMIC DNA]</scope>
    <source>
        <strain evidence="1 2">NPDC057399</strain>
    </source>
</reference>
<dbReference type="Proteomes" id="UP001600650">
    <property type="component" value="Unassembled WGS sequence"/>
</dbReference>
<evidence type="ECO:0000313" key="1">
    <source>
        <dbReference type="EMBL" id="MFE7963418.1"/>
    </source>
</evidence>
<dbReference type="EMBL" id="JBHVBU010000021">
    <property type="protein sequence ID" value="MFE7963418.1"/>
    <property type="molecule type" value="Genomic_DNA"/>
</dbReference>
<keyword evidence="2" id="KW-1185">Reference proteome</keyword>
<organism evidence="1 2">
    <name type="scientific">Streptomyces cellulosae</name>
    <dbReference type="NCBI Taxonomy" id="1968"/>
    <lineage>
        <taxon>Bacteria</taxon>
        <taxon>Bacillati</taxon>
        <taxon>Actinomycetota</taxon>
        <taxon>Actinomycetes</taxon>
        <taxon>Kitasatosporales</taxon>
        <taxon>Streptomycetaceae</taxon>
        <taxon>Streptomyces</taxon>
    </lineage>
</organism>
<comment type="caution">
    <text evidence="1">The sequence shown here is derived from an EMBL/GenBank/DDBJ whole genome shotgun (WGS) entry which is preliminary data.</text>
</comment>
<dbReference type="RefSeq" id="WP_381726220.1">
    <property type="nucleotide sequence ID" value="NZ_JBHVBU010000021.1"/>
</dbReference>
<evidence type="ECO:0000313" key="2">
    <source>
        <dbReference type="Proteomes" id="UP001600650"/>
    </source>
</evidence>